<dbReference type="Proteomes" id="UP001386955">
    <property type="component" value="Unassembled WGS sequence"/>
</dbReference>
<name>A0AAN9SB15_PSOTE</name>
<organism evidence="2 3">
    <name type="scientific">Psophocarpus tetragonolobus</name>
    <name type="common">Winged bean</name>
    <name type="synonym">Dolichos tetragonolobus</name>
    <dbReference type="NCBI Taxonomy" id="3891"/>
    <lineage>
        <taxon>Eukaryota</taxon>
        <taxon>Viridiplantae</taxon>
        <taxon>Streptophyta</taxon>
        <taxon>Embryophyta</taxon>
        <taxon>Tracheophyta</taxon>
        <taxon>Spermatophyta</taxon>
        <taxon>Magnoliopsida</taxon>
        <taxon>eudicotyledons</taxon>
        <taxon>Gunneridae</taxon>
        <taxon>Pentapetalae</taxon>
        <taxon>rosids</taxon>
        <taxon>fabids</taxon>
        <taxon>Fabales</taxon>
        <taxon>Fabaceae</taxon>
        <taxon>Papilionoideae</taxon>
        <taxon>50 kb inversion clade</taxon>
        <taxon>NPAAA clade</taxon>
        <taxon>indigoferoid/millettioid clade</taxon>
        <taxon>Phaseoleae</taxon>
        <taxon>Psophocarpus</taxon>
    </lineage>
</organism>
<proteinExistence type="predicted"/>
<comment type="caution">
    <text evidence="2">The sequence shown here is derived from an EMBL/GenBank/DDBJ whole genome shotgun (WGS) entry which is preliminary data.</text>
</comment>
<feature type="region of interest" description="Disordered" evidence="1">
    <location>
        <begin position="1"/>
        <end position="36"/>
    </location>
</feature>
<evidence type="ECO:0000256" key="1">
    <source>
        <dbReference type="SAM" id="MobiDB-lite"/>
    </source>
</evidence>
<keyword evidence="3" id="KW-1185">Reference proteome</keyword>
<evidence type="ECO:0000313" key="3">
    <source>
        <dbReference type="Proteomes" id="UP001386955"/>
    </source>
</evidence>
<evidence type="ECO:0000313" key="2">
    <source>
        <dbReference type="EMBL" id="KAK7391850.1"/>
    </source>
</evidence>
<protein>
    <submittedName>
        <fullName evidence="2">Uncharacterized protein</fullName>
    </submittedName>
</protein>
<reference evidence="2 3" key="1">
    <citation type="submission" date="2024-01" db="EMBL/GenBank/DDBJ databases">
        <title>The genomes of 5 underutilized Papilionoideae crops provide insights into root nodulation and disease resistanc.</title>
        <authorList>
            <person name="Jiang F."/>
        </authorList>
    </citation>
    <scope>NUCLEOTIDE SEQUENCE [LARGE SCALE GENOMIC DNA]</scope>
    <source>
        <strain evidence="2">DUOXIRENSHENG_FW03</strain>
        <tissue evidence="2">Leaves</tissue>
    </source>
</reference>
<dbReference type="EMBL" id="JAYMYS010000005">
    <property type="protein sequence ID" value="KAK7391850.1"/>
    <property type="molecule type" value="Genomic_DNA"/>
</dbReference>
<gene>
    <name evidence="2" type="ORF">VNO78_20273</name>
</gene>
<dbReference type="AlphaFoldDB" id="A0AAN9SB15"/>
<sequence>MSRASVPNFVPNKSKVAGSEYPWKPGRTRKPSRSNRVQIRNGVYIEIRNTRLASPESPIQFGHLRPCCLPVRA</sequence>
<accession>A0AAN9SB15</accession>